<dbReference type="Proteomes" id="UP000299102">
    <property type="component" value="Unassembled WGS sequence"/>
</dbReference>
<sequence>MEPWSASNLIPSGTAIYFLESIKRVIYKIPEKTFTLPRPLRRRGLWRLSVVGSDISVGDISRGSLYRHDLAASAEPTPAPPAMSVKVSFVLILANCENIDDLFEYKL</sequence>
<proteinExistence type="predicted"/>
<evidence type="ECO:0000313" key="2">
    <source>
        <dbReference type="Proteomes" id="UP000299102"/>
    </source>
</evidence>
<gene>
    <name evidence="1" type="ORF">EVAR_70395_1</name>
</gene>
<comment type="caution">
    <text evidence="1">The sequence shown here is derived from an EMBL/GenBank/DDBJ whole genome shotgun (WGS) entry which is preliminary data.</text>
</comment>
<organism evidence="1 2">
    <name type="scientific">Eumeta variegata</name>
    <name type="common">Bagworm moth</name>
    <name type="synonym">Eumeta japonica</name>
    <dbReference type="NCBI Taxonomy" id="151549"/>
    <lineage>
        <taxon>Eukaryota</taxon>
        <taxon>Metazoa</taxon>
        <taxon>Ecdysozoa</taxon>
        <taxon>Arthropoda</taxon>
        <taxon>Hexapoda</taxon>
        <taxon>Insecta</taxon>
        <taxon>Pterygota</taxon>
        <taxon>Neoptera</taxon>
        <taxon>Endopterygota</taxon>
        <taxon>Lepidoptera</taxon>
        <taxon>Glossata</taxon>
        <taxon>Ditrysia</taxon>
        <taxon>Tineoidea</taxon>
        <taxon>Psychidae</taxon>
        <taxon>Oiketicinae</taxon>
        <taxon>Eumeta</taxon>
    </lineage>
</organism>
<keyword evidence="2" id="KW-1185">Reference proteome</keyword>
<evidence type="ECO:0000313" key="1">
    <source>
        <dbReference type="EMBL" id="GBP03902.1"/>
    </source>
</evidence>
<name>A0A4C1SP63_EUMVA</name>
<protein>
    <submittedName>
        <fullName evidence="1">Uncharacterized protein</fullName>
    </submittedName>
</protein>
<accession>A0A4C1SP63</accession>
<dbReference type="EMBL" id="BGZK01003712">
    <property type="protein sequence ID" value="GBP03902.1"/>
    <property type="molecule type" value="Genomic_DNA"/>
</dbReference>
<reference evidence="1 2" key="1">
    <citation type="journal article" date="2019" name="Commun. Biol.">
        <title>The bagworm genome reveals a unique fibroin gene that provides high tensile strength.</title>
        <authorList>
            <person name="Kono N."/>
            <person name="Nakamura H."/>
            <person name="Ohtoshi R."/>
            <person name="Tomita M."/>
            <person name="Numata K."/>
            <person name="Arakawa K."/>
        </authorList>
    </citation>
    <scope>NUCLEOTIDE SEQUENCE [LARGE SCALE GENOMIC DNA]</scope>
</reference>
<dbReference type="AlphaFoldDB" id="A0A4C1SP63"/>